<dbReference type="Gene3D" id="2.40.30.10">
    <property type="entry name" value="Translation factors"/>
    <property type="match status" value="1"/>
</dbReference>
<comment type="cofactor">
    <cofactor evidence="1">
        <name>[2Fe-2S] cluster</name>
        <dbReference type="ChEBI" id="CHEBI:190135"/>
    </cofactor>
    <text evidence="1">Binds 1 [2Fe-2S] cluster per subunit.</text>
</comment>
<dbReference type="GO" id="GO:0050660">
    <property type="term" value="F:flavin adenine dinucleotide binding"/>
    <property type="evidence" value="ECO:0007669"/>
    <property type="project" value="InterPro"/>
</dbReference>
<dbReference type="GO" id="GO:0006221">
    <property type="term" value="P:pyrimidine nucleotide biosynthetic process"/>
    <property type="evidence" value="ECO:0007669"/>
    <property type="project" value="InterPro"/>
</dbReference>
<dbReference type="InterPro" id="IPR019480">
    <property type="entry name" value="Dihydroorotate_DH_Fe-S-bd"/>
</dbReference>
<dbReference type="SUPFAM" id="SSF63380">
    <property type="entry name" value="Riboflavin synthase domain-like"/>
    <property type="match status" value="1"/>
</dbReference>
<feature type="binding site" evidence="1">
    <location>
        <position position="233"/>
    </location>
    <ligand>
        <name>[2Fe-2S] cluster</name>
        <dbReference type="ChEBI" id="CHEBI:190135"/>
    </ligand>
</feature>
<reference evidence="3 4" key="1">
    <citation type="submission" date="2014-06" db="EMBL/GenBank/DDBJ databases">
        <authorList>
            <person name="Ngugi D.K."/>
            <person name="Blom J."/>
            <person name="Alam I."/>
            <person name="Rashid M."/>
            <person name="Baalawi W."/>
            <person name="Zhang G."/>
            <person name="Hikmawan T."/>
            <person name="Guan Y."/>
            <person name="Antunes A."/>
            <person name="Siam R."/>
            <person name="El-Dorry H."/>
            <person name="Bajic V."/>
            <person name="Stingl U."/>
        </authorList>
    </citation>
    <scope>NUCLEOTIDE SEQUENCE [LARGE SCALE GENOMIC DNA]</scope>
    <source>
        <strain evidence="3">SCGC AAA799-P11</strain>
    </source>
</reference>
<evidence type="ECO:0000313" key="3">
    <source>
        <dbReference type="EMBL" id="KFM19618.1"/>
    </source>
</evidence>
<dbReference type="PATRIC" id="fig|1502295.3.peg.594"/>
<keyword evidence="1" id="KW-0479">Metal-binding</keyword>
<dbReference type="InterPro" id="IPR012165">
    <property type="entry name" value="Cyt_c3_hydrogenase_gsu"/>
</dbReference>
<feature type="domain" description="FAD-binding FR-type" evidence="2">
    <location>
        <begin position="8"/>
        <end position="102"/>
    </location>
</feature>
<feature type="binding site" evidence="1">
    <location>
        <position position="230"/>
    </location>
    <ligand>
        <name>[2Fe-2S] cluster</name>
        <dbReference type="ChEBI" id="CHEBI:190135"/>
    </ligand>
</feature>
<organism evidence="3 4">
    <name type="scientific">Marine Group I thaumarchaeote SCGC AAA799-P11</name>
    <dbReference type="NCBI Taxonomy" id="1502295"/>
    <lineage>
        <taxon>Archaea</taxon>
        <taxon>Nitrososphaerota</taxon>
        <taxon>Marine Group I</taxon>
    </lineage>
</organism>
<dbReference type="Pfam" id="PF00175">
    <property type="entry name" value="NAD_binding_1"/>
    <property type="match status" value="1"/>
</dbReference>
<evidence type="ECO:0000256" key="1">
    <source>
        <dbReference type="PIRSR" id="PIRSR006816-2"/>
    </source>
</evidence>
<dbReference type="InterPro" id="IPR050353">
    <property type="entry name" value="PyrK_electron_transfer"/>
</dbReference>
<dbReference type="AlphaFoldDB" id="A0A087S1L4"/>
<dbReference type="Gene3D" id="3.40.50.80">
    <property type="entry name" value="Nucleotide-binding domain of ferredoxin-NADP reductase (FNR) module"/>
    <property type="match status" value="1"/>
</dbReference>
<dbReference type="PANTHER" id="PTHR43513:SF3">
    <property type="entry name" value="DIHYDROOROTATE DEHYDROGENASE B (NAD(+)), ELECTRON TRANSFER SUBUNIT-RELATED"/>
    <property type="match status" value="1"/>
</dbReference>
<keyword evidence="1" id="KW-0411">Iron-sulfur</keyword>
<keyword evidence="4" id="KW-1185">Reference proteome</keyword>
<dbReference type="PANTHER" id="PTHR43513">
    <property type="entry name" value="DIHYDROOROTATE DEHYDROGENASE B (NAD(+)), ELECTRON TRANSFER SUBUNIT"/>
    <property type="match status" value="1"/>
</dbReference>
<evidence type="ECO:0000313" key="4">
    <source>
        <dbReference type="Proteomes" id="UP000029387"/>
    </source>
</evidence>
<dbReference type="Proteomes" id="UP000029387">
    <property type="component" value="Unassembled WGS sequence"/>
</dbReference>
<feature type="binding site" evidence="1">
    <location>
        <position position="225"/>
    </location>
    <ligand>
        <name>[2Fe-2S] cluster</name>
        <dbReference type="ChEBI" id="CHEBI:190135"/>
    </ligand>
</feature>
<accession>A0A087S1L4</accession>
<dbReference type="InterPro" id="IPR039261">
    <property type="entry name" value="FNR_nucleotide-bd"/>
</dbReference>
<keyword evidence="1" id="KW-0001">2Fe-2S</keyword>
<dbReference type="GO" id="GO:0046872">
    <property type="term" value="F:metal ion binding"/>
    <property type="evidence" value="ECO:0007669"/>
    <property type="project" value="UniProtKB-KW"/>
</dbReference>
<dbReference type="PRINTS" id="PR00410">
    <property type="entry name" value="PHEHYDRXLASE"/>
</dbReference>
<proteinExistence type="predicted"/>
<feature type="binding site" evidence="1">
    <location>
        <position position="241"/>
    </location>
    <ligand>
        <name>[2Fe-2S] cluster</name>
        <dbReference type="ChEBI" id="CHEBI:190135"/>
    </ligand>
</feature>
<dbReference type="InterPro" id="IPR017938">
    <property type="entry name" value="Riboflavin_synthase-like_b-brl"/>
</dbReference>
<dbReference type="CDD" id="cd06220">
    <property type="entry name" value="DHOD_e_trans_like2"/>
    <property type="match status" value="1"/>
</dbReference>
<dbReference type="InterPro" id="IPR001433">
    <property type="entry name" value="OxRdtase_FAD/NAD-bd"/>
</dbReference>
<dbReference type="SUPFAM" id="SSF52343">
    <property type="entry name" value="Ferredoxin reductase-like, C-terminal NADP-linked domain"/>
    <property type="match status" value="1"/>
</dbReference>
<dbReference type="NCBIfam" id="NF000796">
    <property type="entry name" value="PRK00054.1-1"/>
    <property type="match status" value="1"/>
</dbReference>
<sequence>MVLQRNHNHTTIVTVEKVIDETPTVRTLVFSDEVMSNVLPGQFAMVWIPGINELPMSVMISDESGKAAFTVRKHGAASTGLFNVKVGEQIGIRGPYGNSFDLKEGKLLLVGGGTGLVPMMRLLTHVKPTDDVTVLIGAKSKDEVFFEDLANRLLKNNPHKVIVSTDDGSYGEKGFVTDLVEKHVDQTKYDGVYVCGPEIMMYKTVQSAHSRGIFVQASLERMMKCGVGICGSCCMGEDLVCKDGTVFDGKHLSQNQEFGKYHRNKAGFLENY</sequence>
<dbReference type="EMBL" id="JOSZ01000006">
    <property type="protein sequence ID" value="KFM19618.1"/>
    <property type="molecule type" value="Genomic_DNA"/>
</dbReference>
<comment type="caution">
    <text evidence="3">The sequence shown here is derived from an EMBL/GenBank/DDBJ whole genome shotgun (WGS) entry which is preliminary data.</text>
</comment>
<dbReference type="PROSITE" id="PS51384">
    <property type="entry name" value="FAD_FR"/>
    <property type="match status" value="1"/>
</dbReference>
<name>A0A087S1L4_9ARCH</name>
<dbReference type="GO" id="GO:0051537">
    <property type="term" value="F:2 iron, 2 sulfur cluster binding"/>
    <property type="evidence" value="ECO:0007669"/>
    <property type="project" value="UniProtKB-KW"/>
</dbReference>
<dbReference type="PIRSF" id="PIRSF006816">
    <property type="entry name" value="Cyc3_hyd_g"/>
    <property type="match status" value="1"/>
</dbReference>
<protein>
    <submittedName>
        <fullName evidence="3">Putative dihydroorotate dehydrogenase B electron transfer subunit protein</fullName>
    </submittedName>
</protein>
<dbReference type="InterPro" id="IPR017927">
    <property type="entry name" value="FAD-bd_FR_type"/>
</dbReference>
<dbReference type="GO" id="GO:0016491">
    <property type="term" value="F:oxidoreductase activity"/>
    <property type="evidence" value="ECO:0007669"/>
    <property type="project" value="InterPro"/>
</dbReference>
<gene>
    <name evidence="3" type="primary">pyrK</name>
    <name evidence="3" type="ORF">AAA799P11_00607</name>
</gene>
<evidence type="ECO:0000259" key="2">
    <source>
        <dbReference type="PROSITE" id="PS51384"/>
    </source>
</evidence>
<keyword evidence="1" id="KW-0408">Iron</keyword>
<dbReference type="Pfam" id="PF10418">
    <property type="entry name" value="DHODB_Fe-S_bind"/>
    <property type="match status" value="1"/>
</dbReference>